<dbReference type="GO" id="GO:0016787">
    <property type="term" value="F:hydrolase activity"/>
    <property type="evidence" value="ECO:0007669"/>
    <property type="project" value="UniProtKB-KW"/>
</dbReference>
<dbReference type="SUPFAM" id="SSF55811">
    <property type="entry name" value="Nudix"/>
    <property type="match status" value="1"/>
</dbReference>
<keyword evidence="2 4" id="KW-0378">Hydrolase</keyword>
<dbReference type="PANTHER" id="PTHR43046:SF2">
    <property type="entry name" value="8-OXO-DGTP DIPHOSPHATASE-RELATED"/>
    <property type="match status" value="1"/>
</dbReference>
<evidence type="ECO:0000259" key="3">
    <source>
        <dbReference type="PROSITE" id="PS51462"/>
    </source>
</evidence>
<sequence length="162" mass="17840">MTLLSGYVASLRSAVGHAPLILAGACVAVMDRDLRILLQLRRDNAAWGLPGGLLEPGESLEEAARREVLEETGLVVAALRLYGVYSGRDLFYQYPNGDQVHNVTAAYIAEDYSGRLHADEEGRALRFFPFDALPQQISPPLVPIVRDIVRDLRQRGTKSARP</sequence>
<evidence type="ECO:0000313" key="4">
    <source>
        <dbReference type="EMBL" id="EQD79404.1"/>
    </source>
</evidence>
<reference evidence="4" key="2">
    <citation type="journal article" date="2014" name="ISME J.">
        <title>Microbial stratification in low pH oxic and suboxic macroscopic growths along an acid mine drainage.</title>
        <authorList>
            <person name="Mendez-Garcia C."/>
            <person name="Mesa V."/>
            <person name="Sprenger R.R."/>
            <person name="Richter M."/>
            <person name="Diez M.S."/>
            <person name="Solano J."/>
            <person name="Bargiela R."/>
            <person name="Golyshina O.V."/>
            <person name="Manteca A."/>
            <person name="Ramos J.L."/>
            <person name="Gallego J.R."/>
            <person name="Llorente I."/>
            <person name="Martins Dos Santos V.A."/>
            <person name="Jensen O.N."/>
            <person name="Pelaez A.I."/>
            <person name="Sanchez J."/>
            <person name="Ferrer M."/>
        </authorList>
    </citation>
    <scope>NUCLEOTIDE SEQUENCE</scope>
</reference>
<dbReference type="InterPro" id="IPR000086">
    <property type="entry name" value="NUDIX_hydrolase_dom"/>
</dbReference>
<dbReference type="InterPro" id="IPR020084">
    <property type="entry name" value="NUDIX_hydrolase_CS"/>
</dbReference>
<dbReference type="PRINTS" id="PR00502">
    <property type="entry name" value="NUDIXFAMILY"/>
</dbReference>
<name>T1DD78_9ZZZZ</name>
<dbReference type="Pfam" id="PF00293">
    <property type="entry name" value="NUDIX"/>
    <property type="match status" value="1"/>
</dbReference>
<dbReference type="Gene3D" id="3.90.79.10">
    <property type="entry name" value="Nucleoside Triphosphate Pyrophosphohydrolase"/>
    <property type="match status" value="1"/>
</dbReference>
<protein>
    <submittedName>
        <fullName evidence="4">NUDIX hydrolase, core domain protein</fullName>
    </submittedName>
</protein>
<dbReference type="CDD" id="cd04677">
    <property type="entry name" value="NUDIX_Hydrolase"/>
    <property type="match status" value="1"/>
</dbReference>
<dbReference type="InterPro" id="IPR020476">
    <property type="entry name" value="Nudix_hydrolase"/>
</dbReference>
<evidence type="ECO:0000256" key="1">
    <source>
        <dbReference type="ARBA" id="ARBA00001946"/>
    </source>
</evidence>
<proteinExistence type="predicted"/>
<dbReference type="PROSITE" id="PS51462">
    <property type="entry name" value="NUDIX"/>
    <property type="match status" value="1"/>
</dbReference>
<evidence type="ECO:0000256" key="2">
    <source>
        <dbReference type="ARBA" id="ARBA00022801"/>
    </source>
</evidence>
<comment type="cofactor">
    <cofactor evidence="1">
        <name>Mg(2+)</name>
        <dbReference type="ChEBI" id="CHEBI:18420"/>
    </cofactor>
</comment>
<dbReference type="PROSITE" id="PS00893">
    <property type="entry name" value="NUDIX_BOX"/>
    <property type="match status" value="1"/>
</dbReference>
<comment type="caution">
    <text evidence="4">The sequence shown here is derived from an EMBL/GenBank/DDBJ whole genome shotgun (WGS) entry which is preliminary data.</text>
</comment>
<gene>
    <name evidence="4" type="ORF">B1A_01750</name>
</gene>
<organism evidence="4">
    <name type="scientific">mine drainage metagenome</name>
    <dbReference type="NCBI Taxonomy" id="410659"/>
    <lineage>
        <taxon>unclassified sequences</taxon>
        <taxon>metagenomes</taxon>
        <taxon>ecological metagenomes</taxon>
    </lineage>
</organism>
<dbReference type="AlphaFoldDB" id="T1DD78"/>
<reference evidence="4" key="1">
    <citation type="submission" date="2013-08" db="EMBL/GenBank/DDBJ databases">
        <authorList>
            <person name="Mendez C."/>
            <person name="Richter M."/>
            <person name="Ferrer M."/>
            <person name="Sanchez J."/>
        </authorList>
    </citation>
    <scope>NUCLEOTIDE SEQUENCE</scope>
</reference>
<dbReference type="PANTHER" id="PTHR43046">
    <property type="entry name" value="GDP-MANNOSE MANNOSYL HYDROLASE"/>
    <property type="match status" value="1"/>
</dbReference>
<dbReference type="EMBL" id="AUZX01001321">
    <property type="protein sequence ID" value="EQD79404.1"/>
    <property type="molecule type" value="Genomic_DNA"/>
</dbReference>
<dbReference type="InterPro" id="IPR015797">
    <property type="entry name" value="NUDIX_hydrolase-like_dom_sf"/>
</dbReference>
<feature type="domain" description="Nudix hydrolase" evidence="3">
    <location>
        <begin position="19"/>
        <end position="154"/>
    </location>
</feature>
<accession>T1DD78</accession>